<gene>
    <name evidence="1" type="ORF">KDU71_07870</name>
</gene>
<comment type="caution">
    <text evidence="1">The sequence shown here is derived from an EMBL/GenBank/DDBJ whole genome shotgun (WGS) entry which is preliminary data.</text>
</comment>
<proteinExistence type="predicted"/>
<reference evidence="1" key="2">
    <citation type="submission" date="2021-04" db="EMBL/GenBank/DDBJ databases">
        <authorList>
            <person name="Zhang T."/>
            <person name="Zhang Y."/>
            <person name="Lu D."/>
            <person name="Zuo D."/>
            <person name="Du Z."/>
        </authorList>
    </citation>
    <scope>NUCLEOTIDE SEQUENCE</scope>
    <source>
        <strain evidence="1">JR1</strain>
    </source>
</reference>
<name>A0A941F346_9BACT</name>
<evidence type="ECO:0000313" key="2">
    <source>
        <dbReference type="Proteomes" id="UP000679220"/>
    </source>
</evidence>
<reference evidence="1" key="1">
    <citation type="journal article" date="2018" name="Int. J. Syst. Evol. Microbiol.">
        <title>Carboxylicivirga sediminis sp. nov., isolated from coastal sediment.</title>
        <authorList>
            <person name="Wang F.Q."/>
            <person name="Ren L.H."/>
            <person name="Zou R.J."/>
            <person name="Sun Y.Z."/>
            <person name="Liu X.J."/>
            <person name="Jiang F."/>
            <person name="Liu L.J."/>
        </authorList>
    </citation>
    <scope>NUCLEOTIDE SEQUENCE</scope>
    <source>
        <strain evidence="1">JR1</strain>
    </source>
</reference>
<dbReference type="RefSeq" id="WP_212189377.1">
    <property type="nucleotide sequence ID" value="NZ_JAGTAR010000009.1"/>
</dbReference>
<dbReference type="Proteomes" id="UP000679220">
    <property type="component" value="Unassembled WGS sequence"/>
</dbReference>
<dbReference type="EMBL" id="JAGTAR010000009">
    <property type="protein sequence ID" value="MBR8535472.1"/>
    <property type="molecule type" value="Genomic_DNA"/>
</dbReference>
<evidence type="ECO:0000313" key="1">
    <source>
        <dbReference type="EMBL" id="MBR8535472.1"/>
    </source>
</evidence>
<sequence>MIRHHLNRKLRLGLWLIIGMLFNNLLNYHSKSIDITDKHNDIQSIIELALSIIDDDIEIADMDDEDSKPVKPLKVWACNTPMIINFFVLHQQMAYPEYTCSYQSPEQKISSPPPKAG</sequence>
<keyword evidence="2" id="KW-1185">Reference proteome</keyword>
<protein>
    <submittedName>
        <fullName evidence="1">Uncharacterized protein</fullName>
    </submittedName>
</protein>
<organism evidence="1 2">
    <name type="scientific">Carboxylicivirga sediminis</name>
    <dbReference type="NCBI Taxonomy" id="2006564"/>
    <lineage>
        <taxon>Bacteria</taxon>
        <taxon>Pseudomonadati</taxon>
        <taxon>Bacteroidota</taxon>
        <taxon>Bacteroidia</taxon>
        <taxon>Marinilabiliales</taxon>
        <taxon>Marinilabiliaceae</taxon>
        <taxon>Carboxylicivirga</taxon>
    </lineage>
</organism>
<accession>A0A941F346</accession>
<dbReference type="AlphaFoldDB" id="A0A941F346"/>